<proteinExistence type="predicted"/>
<dbReference type="PANTHER" id="PTHR43537:SF5">
    <property type="entry name" value="UXU OPERON TRANSCRIPTIONAL REGULATOR"/>
    <property type="match status" value="1"/>
</dbReference>
<dbReference type="GO" id="GO:0003700">
    <property type="term" value="F:DNA-binding transcription factor activity"/>
    <property type="evidence" value="ECO:0007669"/>
    <property type="project" value="InterPro"/>
</dbReference>
<dbReference type="InterPro" id="IPR036388">
    <property type="entry name" value="WH-like_DNA-bd_sf"/>
</dbReference>
<dbReference type="Proteomes" id="UP000625568">
    <property type="component" value="Chromosome 2"/>
</dbReference>
<feature type="domain" description="HTH gntR-type" evidence="5">
    <location>
        <begin position="63"/>
        <end position="130"/>
    </location>
</feature>
<evidence type="ECO:0000256" key="2">
    <source>
        <dbReference type="ARBA" id="ARBA00023125"/>
    </source>
</evidence>
<organism evidence="6 7">
    <name type="scientific">Burkholderia dolosa</name>
    <dbReference type="NCBI Taxonomy" id="152500"/>
    <lineage>
        <taxon>Bacteria</taxon>
        <taxon>Pseudomonadati</taxon>
        <taxon>Pseudomonadota</taxon>
        <taxon>Betaproteobacteria</taxon>
        <taxon>Burkholderiales</taxon>
        <taxon>Burkholderiaceae</taxon>
        <taxon>Burkholderia</taxon>
        <taxon>Burkholderia cepacia complex</taxon>
    </lineage>
</organism>
<dbReference type="GO" id="GO:0003677">
    <property type="term" value="F:DNA binding"/>
    <property type="evidence" value="ECO:0007669"/>
    <property type="project" value="UniProtKB-KW"/>
</dbReference>
<dbReference type="InterPro" id="IPR036390">
    <property type="entry name" value="WH_DNA-bd_sf"/>
</dbReference>
<dbReference type="Pfam" id="PF00392">
    <property type="entry name" value="GntR"/>
    <property type="match status" value="1"/>
</dbReference>
<evidence type="ECO:0000256" key="4">
    <source>
        <dbReference type="SAM" id="MobiDB-lite"/>
    </source>
</evidence>
<dbReference type="Pfam" id="PF07729">
    <property type="entry name" value="FCD"/>
    <property type="match status" value="1"/>
</dbReference>
<name>A0A892IC83_9BURK</name>
<evidence type="ECO:0000256" key="3">
    <source>
        <dbReference type="ARBA" id="ARBA00023163"/>
    </source>
</evidence>
<evidence type="ECO:0000256" key="1">
    <source>
        <dbReference type="ARBA" id="ARBA00023015"/>
    </source>
</evidence>
<evidence type="ECO:0000313" key="7">
    <source>
        <dbReference type="Proteomes" id="UP000625568"/>
    </source>
</evidence>
<dbReference type="RefSeq" id="WP_006765658.1">
    <property type="nucleotide sequence ID" value="NZ_CABVPR010000025.1"/>
</dbReference>
<keyword evidence="2" id="KW-0238">DNA-binding</keyword>
<sequence>MRWRRPRRRVGACSLAAAASGAARKRAGGRAGPGAGCATLRSDAAAPAARRIGRAENPFKNVMVQIQDIEHRIREDIVAGELQFGSRITIAELANRYGVSQMPIREALRALHGEGLLVIEPNRGARVRSLDRHFVSNIFDLRCSLEMLIVRQMVSRCTADDLAQLEQIEQEVEANIASGDFPAVLRANRELHRLIGEVAQNPDAVTLLNRHWLLIAALWRRYEYGPERFAGVVDDHRHLLAAIRAKDADAAAMLAGAHVVKAKQVLLARMSEDPQPEEPVRRRTRKSNSAAQQMPR</sequence>
<dbReference type="Gene3D" id="1.20.120.530">
    <property type="entry name" value="GntR ligand-binding domain-like"/>
    <property type="match status" value="1"/>
</dbReference>
<feature type="region of interest" description="Disordered" evidence="4">
    <location>
        <begin position="270"/>
        <end position="296"/>
    </location>
</feature>
<dbReference type="InterPro" id="IPR000524">
    <property type="entry name" value="Tscrpt_reg_HTH_GntR"/>
</dbReference>
<dbReference type="PANTHER" id="PTHR43537">
    <property type="entry name" value="TRANSCRIPTIONAL REGULATOR, GNTR FAMILY"/>
    <property type="match status" value="1"/>
</dbReference>
<dbReference type="Gene3D" id="1.10.10.10">
    <property type="entry name" value="Winged helix-like DNA-binding domain superfamily/Winged helix DNA-binding domain"/>
    <property type="match status" value="1"/>
</dbReference>
<dbReference type="GeneID" id="93130291"/>
<evidence type="ECO:0000313" key="6">
    <source>
        <dbReference type="EMBL" id="QRO80342.1"/>
    </source>
</evidence>
<reference evidence="6 7" key="1">
    <citation type="submission" date="2021-02" db="EMBL/GenBank/DDBJ databases">
        <title>FDA dAtabase for Regulatory Grade micrObial Sequences (FDA-ARGOS): Supporting development and validation of Infectious Disease Dx tests.</title>
        <authorList>
            <person name="Minogue T."/>
            <person name="Wolcott M."/>
            <person name="Wasieloski L."/>
            <person name="Aguilar W."/>
            <person name="Moore D."/>
            <person name="Jaissle J."/>
            <person name="Tallon L."/>
            <person name="Sadzewicz L."/>
            <person name="Zhao X."/>
            <person name="Boylan J."/>
            <person name="Ott S."/>
            <person name="Bowen H."/>
            <person name="Vavikolanu K."/>
            <person name="Mehta A."/>
            <person name="Aluvathingal J."/>
            <person name="Nadendla S."/>
            <person name="Yan Y."/>
            <person name="Sichtig H."/>
        </authorList>
    </citation>
    <scope>NUCLEOTIDE SEQUENCE [LARGE SCALE GENOMIC DNA]</scope>
    <source>
        <strain evidence="6 7">FDAARGOS_1272</strain>
    </source>
</reference>
<dbReference type="SMART" id="SM00345">
    <property type="entry name" value="HTH_GNTR"/>
    <property type="match status" value="1"/>
</dbReference>
<keyword evidence="3" id="KW-0804">Transcription</keyword>
<dbReference type="AlphaFoldDB" id="A0A892IC83"/>
<dbReference type="SMART" id="SM00895">
    <property type="entry name" value="FCD"/>
    <property type="match status" value="1"/>
</dbReference>
<accession>A0A892IC83</accession>
<keyword evidence="1" id="KW-0805">Transcription regulation</keyword>
<dbReference type="InterPro" id="IPR008920">
    <property type="entry name" value="TF_FadR/GntR_C"/>
</dbReference>
<protein>
    <submittedName>
        <fullName evidence="6">GntR family transcriptional regulator</fullName>
    </submittedName>
</protein>
<evidence type="ECO:0000259" key="5">
    <source>
        <dbReference type="PROSITE" id="PS50949"/>
    </source>
</evidence>
<dbReference type="EMBL" id="CP069483">
    <property type="protein sequence ID" value="QRO80342.1"/>
    <property type="molecule type" value="Genomic_DNA"/>
</dbReference>
<keyword evidence="7" id="KW-1185">Reference proteome</keyword>
<dbReference type="SUPFAM" id="SSF48008">
    <property type="entry name" value="GntR ligand-binding domain-like"/>
    <property type="match status" value="1"/>
</dbReference>
<dbReference type="CDD" id="cd07377">
    <property type="entry name" value="WHTH_GntR"/>
    <property type="match status" value="1"/>
</dbReference>
<gene>
    <name evidence="6" type="ORF">I6K02_18595</name>
</gene>
<feature type="compositionally biased region" description="Polar residues" evidence="4">
    <location>
        <begin position="287"/>
        <end position="296"/>
    </location>
</feature>
<dbReference type="PROSITE" id="PS50949">
    <property type="entry name" value="HTH_GNTR"/>
    <property type="match status" value="1"/>
</dbReference>
<dbReference type="InterPro" id="IPR011711">
    <property type="entry name" value="GntR_C"/>
</dbReference>
<dbReference type="SUPFAM" id="SSF46785">
    <property type="entry name" value="Winged helix' DNA-binding domain"/>
    <property type="match status" value="1"/>
</dbReference>